<dbReference type="EMBL" id="JYKN01000324">
    <property type="protein sequence ID" value="KKK24798.1"/>
    <property type="molecule type" value="Genomic_DNA"/>
</dbReference>
<dbReference type="GO" id="GO:0003677">
    <property type="term" value="F:DNA binding"/>
    <property type="evidence" value="ECO:0007669"/>
    <property type="project" value="UniProtKB-KW"/>
</dbReference>
<keyword evidence="8" id="KW-1185">Reference proteome</keyword>
<organism evidence="7 8">
    <name type="scientific">Aspergillus ochraceoroseus</name>
    <dbReference type="NCBI Taxonomy" id="138278"/>
    <lineage>
        <taxon>Eukaryota</taxon>
        <taxon>Fungi</taxon>
        <taxon>Dikarya</taxon>
        <taxon>Ascomycota</taxon>
        <taxon>Pezizomycotina</taxon>
        <taxon>Eurotiomycetes</taxon>
        <taxon>Eurotiomycetidae</taxon>
        <taxon>Eurotiales</taxon>
        <taxon>Aspergillaceae</taxon>
        <taxon>Aspergillus</taxon>
        <taxon>Aspergillus subgen. Nidulantes</taxon>
    </lineage>
</organism>
<keyword evidence="3" id="KW-0804">Transcription</keyword>
<dbReference type="InterPro" id="IPR001138">
    <property type="entry name" value="Zn2Cys6_DnaBD"/>
</dbReference>
<dbReference type="PANTHER" id="PTHR47655">
    <property type="entry name" value="QUINIC ACID UTILIZATION ACTIVATOR"/>
    <property type="match status" value="1"/>
</dbReference>
<dbReference type="InterPro" id="IPR036864">
    <property type="entry name" value="Zn2-C6_fun-type_DNA-bd_sf"/>
</dbReference>
<dbReference type="GO" id="GO:0000981">
    <property type="term" value="F:DNA-binding transcription factor activity, RNA polymerase II-specific"/>
    <property type="evidence" value="ECO:0007669"/>
    <property type="project" value="InterPro"/>
</dbReference>
<name>A0A0F8UZ65_9EURO</name>
<dbReference type="SMART" id="SM00066">
    <property type="entry name" value="GAL4"/>
    <property type="match status" value="1"/>
</dbReference>
<accession>A0A0F8UZ65</accession>
<dbReference type="Proteomes" id="UP000034947">
    <property type="component" value="Unassembled WGS sequence"/>
</dbReference>
<dbReference type="AlphaFoldDB" id="A0A0F8UZ65"/>
<feature type="domain" description="Zn(2)-C6 fungal-type" evidence="6">
    <location>
        <begin position="58"/>
        <end position="87"/>
    </location>
</feature>
<dbReference type="SUPFAM" id="SSF57701">
    <property type="entry name" value="Zn2/Cys6 DNA-binding domain"/>
    <property type="match status" value="1"/>
</dbReference>
<evidence type="ECO:0000256" key="2">
    <source>
        <dbReference type="ARBA" id="ARBA00023125"/>
    </source>
</evidence>
<evidence type="ECO:0000259" key="6">
    <source>
        <dbReference type="PROSITE" id="PS50048"/>
    </source>
</evidence>
<feature type="compositionally biased region" description="Pro residues" evidence="5">
    <location>
        <begin position="199"/>
        <end position="209"/>
    </location>
</feature>
<evidence type="ECO:0000313" key="8">
    <source>
        <dbReference type="Proteomes" id="UP000034947"/>
    </source>
</evidence>
<dbReference type="PANTHER" id="PTHR47655:SF4">
    <property type="entry name" value="ZN(II)2CYS6 TRANSCRIPTION FACTOR (EUROFUNG)"/>
    <property type="match status" value="1"/>
</dbReference>
<dbReference type="PROSITE" id="PS50048">
    <property type="entry name" value="ZN2_CY6_FUNGAL_2"/>
    <property type="match status" value="1"/>
</dbReference>
<feature type="region of interest" description="Disordered" evidence="5">
    <location>
        <begin position="190"/>
        <end position="244"/>
    </location>
</feature>
<evidence type="ECO:0000256" key="4">
    <source>
        <dbReference type="ARBA" id="ARBA00023242"/>
    </source>
</evidence>
<proteinExistence type="predicted"/>
<dbReference type="InterPro" id="IPR052783">
    <property type="entry name" value="Metabolic/Drug-Res_Regulator"/>
</dbReference>
<dbReference type="VEuPathDB" id="FungiDB:P175DRAFT_0499517"/>
<keyword evidence="1" id="KW-0805">Transcription regulation</keyword>
<dbReference type="OrthoDB" id="4151048at2759"/>
<evidence type="ECO:0000256" key="1">
    <source>
        <dbReference type="ARBA" id="ARBA00023015"/>
    </source>
</evidence>
<evidence type="ECO:0000313" key="7">
    <source>
        <dbReference type="EMBL" id="KKK24798.1"/>
    </source>
</evidence>
<dbReference type="Gene3D" id="4.10.240.10">
    <property type="entry name" value="Zn(2)-C6 fungal-type DNA-binding domain"/>
    <property type="match status" value="1"/>
</dbReference>
<reference evidence="7 8" key="1">
    <citation type="submission" date="2015-02" db="EMBL/GenBank/DDBJ databases">
        <title>Draft Genome Sequences of Two Closely-Related Aflatoxigenic Aspergillus Species Obtained from the Cote d'Ivoire.</title>
        <authorList>
            <person name="Moore G.G."/>
            <person name="Beltz S.B."/>
            <person name="Mack B.M."/>
        </authorList>
    </citation>
    <scope>NUCLEOTIDE SEQUENCE [LARGE SCALE GENOMIC DNA]</scope>
    <source>
        <strain evidence="7 8">SRRC1432</strain>
    </source>
</reference>
<dbReference type="CDD" id="cd00067">
    <property type="entry name" value="GAL4"/>
    <property type="match status" value="1"/>
</dbReference>
<dbReference type="Pfam" id="PF00172">
    <property type="entry name" value="Zn_clus"/>
    <property type="match status" value="1"/>
</dbReference>
<gene>
    <name evidence="7" type="ORF">AOCH_004457</name>
</gene>
<comment type="caution">
    <text evidence="7">The sequence shown here is derived from an EMBL/GenBank/DDBJ whole genome shotgun (WGS) entry which is preliminary data.</text>
</comment>
<evidence type="ECO:0000256" key="3">
    <source>
        <dbReference type="ARBA" id="ARBA00023163"/>
    </source>
</evidence>
<protein>
    <recommendedName>
        <fullName evidence="6">Zn(2)-C6 fungal-type domain-containing protein</fullName>
    </recommendedName>
</protein>
<keyword evidence="4" id="KW-0539">Nucleus</keyword>
<dbReference type="GO" id="GO:0008270">
    <property type="term" value="F:zinc ion binding"/>
    <property type="evidence" value="ECO:0007669"/>
    <property type="project" value="InterPro"/>
</dbReference>
<dbReference type="PROSITE" id="PS00463">
    <property type="entry name" value="ZN2_CY6_FUNGAL_1"/>
    <property type="match status" value="1"/>
</dbReference>
<keyword evidence="2" id="KW-0238">DNA-binding</keyword>
<sequence length="357" mass="39120">MSRQPKLRPKLHISGVSDAMYEFSTAPSLSLLESRRDLGEEKPDQRVFRVKRKHVLKACDRCRVKKTKCDGKQPCNRCSAYNHPCLFRERKATQPKVYSRGCSGIFHPSFVEMLESHHSLVVKALQRLYKLCVGKEGFPGEPLTEATDGYPLTHAILDRLGLIKQAEEISEEPEEESEDLQYLRFMSNSTDCSATADPSPEPATPPDPPLSTCSPVNVSPGGPAPFKWDFHPSAPPTRPESYHGYPQAGYQGLVLLRPALEPVSVPTEVKCAVPVPSSATDQGQSYLYYADSRSNGDSTTSRVQLVVTTGPGPGPGPVPAITPSGMPSGTVEEYSLQLQSNQHIYPSFASGWTYPCG</sequence>
<evidence type="ECO:0000256" key="5">
    <source>
        <dbReference type="SAM" id="MobiDB-lite"/>
    </source>
</evidence>